<accession>A0A822GKS6</accession>
<comment type="caution">
    <text evidence="1">The sequence shown here is derived from an EMBL/GenBank/DDBJ whole genome shotgun (WGS) entry which is preliminary data.</text>
</comment>
<evidence type="ECO:0000313" key="1">
    <source>
        <dbReference type="EMBL" id="CAF5154191.1"/>
    </source>
</evidence>
<sequence>MIERLVSRKYELDLWKEEIQHLKNYKKQNQWPSSFDYINVGVPS</sequence>
<evidence type="ECO:0000313" key="2">
    <source>
        <dbReference type="Proteomes" id="UP000663848"/>
    </source>
</evidence>
<protein>
    <submittedName>
        <fullName evidence="1">Uncharacterized protein</fullName>
    </submittedName>
</protein>
<organism evidence="1 2">
    <name type="scientific">Rotaria socialis</name>
    <dbReference type="NCBI Taxonomy" id="392032"/>
    <lineage>
        <taxon>Eukaryota</taxon>
        <taxon>Metazoa</taxon>
        <taxon>Spiralia</taxon>
        <taxon>Gnathifera</taxon>
        <taxon>Rotifera</taxon>
        <taxon>Eurotatoria</taxon>
        <taxon>Bdelloidea</taxon>
        <taxon>Philodinida</taxon>
        <taxon>Philodinidae</taxon>
        <taxon>Rotaria</taxon>
    </lineage>
</organism>
<reference evidence="1" key="1">
    <citation type="submission" date="2021-02" db="EMBL/GenBank/DDBJ databases">
        <authorList>
            <person name="Nowell W R."/>
        </authorList>
    </citation>
    <scope>NUCLEOTIDE SEQUENCE</scope>
</reference>
<dbReference type="EMBL" id="CAJOBR010102850">
    <property type="protein sequence ID" value="CAF5154191.1"/>
    <property type="molecule type" value="Genomic_DNA"/>
</dbReference>
<gene>
    <name evidence="1" type="ORF">QYT958_LOCUS48815</name>
</gene>
<name>A0A822GKS6_9BILA</name>
<feature type="non-terminal residue" evidence="1">
    <location>
        <position position="44"/>
    </location>
</feature>
<dbReference type="AlphaFoldDB" id="A0A822GKS6"/>
<dbReference type="Proteomes" id="UP000663848">
    <property type="component" value="Unassembled WGS sequence"/>
</dbReference>
<proteinExistence type="predicted"/>